<evidence type="ECO:0000313" key="2">
    <source>
        <dbReference type="Proteomes" id="UP000182034"/>
    </source>
</evidence>
<evidence type="ECO:0008006" key="3">
    <source>
        <dbReference type="Google" id="ProtNLM"/>
    </source>
</evidence>
<gene>
    <name evidence="1" type="ORF">SAMN05216324_1151</name>
</gene>
<proteinExistence type="predicted"/>
<protein>
    <recommendedName>
        <fullName evidence="3">Transposase DDE domain-containing protein</fullName>
    </recommendedName>
</protein>
<name>A0A1K2IUM1_9FLAO</name>
<reference evidence="2" key="1">
    <citation type="submission" date="2016-10" db="EMBL/GenBank/DDBJ databases">
        <authorList>
            <person name="Varghese N."/>
            <person name="Submissions S."/>
        </authorList>
    </citation>
    <scope>NUCLEOTIDE SEQUENCE [LARGE SCALE GENOMIC DNA]</scope>
    <source>
        <strain evidence="2">SUR2</strain>
    </source>
</reference>
<evidence type="ECO:0000313" key="1">
    <source>
        <dbReference type="EMBL" id="SFZ96006.1"/>
    </source>
</evidence>
<dbReference type="Proteomes" id="UP000182034">
    <property type="component" value="Unassembled WGS sequence"/>
</dbReference>
<dbReference type="AlphaFoldDB" id="A0A1K2IUM1"/>
<accession>A0A1K2IUM1</accession>
<keyword evidence="2" id="KW-1185">Reference proteome</keyword>
<feature type="non-terminal residue" evidence="1">
    <location>
        <position position="68"/>
    </location>
</feature>
<dbReference type="EMBL" id="FPKW01000015">
    <property type="protein sequence ID" value="SFZ96006.1"/>
    <property type="molecule type" value="Genomic_DNA"/>
</dbReference>
<sequence>MILKDQITNIFVQVDDFCKEFDSQIKQMKLQTLGDHKKRRNRKSVMSDSEIITIMIGFHLGAHKTFKH</sequence>
<organism evidence="1 2">
    <name type="scientific">Chryseobacterium limigenitum</name>
    <dbReference type="NCBI Taxonomy" id="1612149"/>
    <lineage>
        <taxon>Bacteria</taxon>
        <taxon>Pseudomonadati</taxon>
        <taxon>Bacteroidota</taxon>
        <taxon>Flavobacteriia</taxon>
        <taxon>Flavobacteriales</taxon>
        <taxon>Weeksellaceae</taxon>
        <taxon>Chryseobacterium group</taxon>
        <taxon>Chryseobacterium</taxon>
    </lineage>
</organism>